<evidence type="ECO:0008006" key="4">
    <source>
        <dbReference type="Google" id="ProtNLM"/>
    </source>
</evidence>
<organism evidence="2 3">
    <name type="scientific">Chromobacterium phragmitis</name>
    <dbReference type="NCBI Taxonomy" id="2202141"/>
    <lineage>
        <taxon>Bacteria</taxon>
        <taxon>Pseudomonadati</taxon>
        <taxon>Pseudomonadota</taxon>
        <taxon>Betaproteobacteria</taxon>
        <taxon>Neisseriales</taxon>
        <taxon>Chromobacteriaceae</taxon>
        <taxon>Chromobacterium</taxon>
    </lineage>
</organism>
<dbReference type="EMBL" id="CP029555">
    <property type="protein sequence ID" value="AXE37195.1"/>
    <property type="molecule type" value="Genomic_DNA"/>
</dbReference>
<dbReference type="Pfam" id="PF16510">
    <property type="entry name" value="P22_portal"/>
    <property type="match status" value="1"/>
</dbReference>
<evidence type="ECO:0000313" key="3">
    <source>
        <dbReference type="Proteomes" id="UP000252038"/>
    </source>
</evidence>
<sequence length="533" mass="59466">MSDARYLFRSKMLDVDVALQLYKVPDNRRHIITDAIQDGLHYGLIGDIADEPMASLEDDFSAFGHTVRSSSVMHLRQRVRVIEGWYRVPEMRTQFYNGPAKGQKFDSANPEHLALLQTGWSVIDKFHMTMLMAAFTSAGLLWLGESPYQHNDFPFTPVWGNRRARDGMPYGLVRQLRDLQDDVNKKHSKAQYILASNKVVMDDGAVEDENVLAEEVARPDGIIKKRKGYELNLAVDRDLAPAHLELMRDSARMIQTTSGVTDELLGRKTNAVSGAAITARQEQGSLQTSTYFDWLRMARQKQGEKQLALIEQFYTYQKVVRITDDRGQANYITLNDPDLPESQIARSRADFIIDESAYSASYRQSMVETLGLVLQRLPPDLAAVLLPMMIEMMDIPNRDEIVKQLRTKLGIPDPDSDPTPEQVAAQRANQLQQQHAEEMMQLTQAEARARVEGLQMENALKRVQTAGQRIEAMGKAVTAAAVISNQPGVAPAADQMLAEAGFEESPAAVQAPDMLPPAAPQADPTQPQPGVNP</sequence>
<dbReference type="Proteomes" id="UP000252038">
    <property type="component" value="Plasmid unnamed"/>
</dbReference>
<name>A0A344UPJ7_9NEIS</name>
<proteinExistence type="predicted"/>
<evidence type="ECO:0000256" key="1">
    <source>
        <dbReference type="SAM" id="MobiDB-lite"/>
    </source>
</evidence>
<feature type="region of interest" description="Disordered" evidence="1">
    <location>
        <begin position="503"/>
        <end position="533"/>
    </location>
</feature>
<dbReference type="AlphaFoldDB" id="A0A344UPJ7"/>
<protein>
    <recommendedName>
        <fullName evidence="4">Portal protein</fullName>
    </recommendedName>
</protein>
<evidence type="ECO:0000313" key="2">
    <source>
        <dbReference type="EMBL" id="AXE37195.1"/>
    </source>
</evidence>
<accession>A0A344UPJ7</accession>
<dbReference type="KEGG" id="chrb:DK843_22870"/>
<reference evidence="2 3" key="1">
    <citation type="submission" date="2018-05" db="EMBL/GenBank/DDBJ databases">
        <title>Genome sequencing, assembly and analysis of the novel insecticidal bacterium, Chromobacterium phragmitis.</title>
        <authorList>
            <person name="Sparks M.E."/>
            <person name="Blackburn M.B."/>
            <person name="Gundersen-Rindal D.E."/>
        </authorList>
    </citation>
    <scope>NUCLEOTIDE SEQUENCE [LARGE SCALE GENOMIC DNA]</scope>
    <source>
        <strain evidence="2">IIBBL 274-1</strain>
        <plasmid evidence="2 3">unnamed</plasmid>
    </source>
</reference>
<geneLocation type="plasmid" evidence="2 3">
    <name>unnamed</name>
</geneLocation>
<gene>
    <name evidence="2" type="ORF">DK843_22870</name>
</gene>
<keyword evidence="2" id="KW-0614">Plasmid</keyword>
<dbReference type="InterPro" id="IPR032427">
    <property type="entry name" value="P22_portal"/>
</dbReference>